<feature type="transmembrane region" description="Helical" evidence="6">
    <location>
        <begin position="18"/>
        <end position="38"/>
    </location>
</feature>
<feature type="domain" description="Type II secretion system protein GspF" evidence="7">
    <location>
        <begin position="179"/>
        <end position="304"/>
    </location>
</feature>
<dbReference type="RefSeq" id="WP_283443383.1">
    <property type="nucleotide sequence ID" value="NZ_FXUL01000013.1"/>
</dbReference>
<name>A0ABY1QGK7_9BURK</name>
<accession>A0ABY1QGK7</accession>
<feature type="transmembrane region" description="Helical" evidence="6">
    <location>
        <begin position="138"/>
        <end position="160"/>
    </location>
</feature>
<dbReference type="PANTHER" id="PTHR35007:SF2">
    <property type="entry name" value="PILUS ASSEMBLE PROTEIN"/>
    <property type="match status" value="1"/>
</dbReference>
<evidence type="ECO:0000256" key="3">
    <source>
        <dbReference type="ARBA" id="ARBA00022692"/>
    </source>
</evidence>
<proteinExistence type="predicted"/>
<reference evidence="8 9" key="1">
    <citation type="submission" date="2017-05" db="EMBL/GenBank/DDBJ databases">
        <authorList>
            <person name="Varghese N."/>
            <person name="Submissions S."/>
        </authorList>
    </citation>
    <scope>NUCLEOTIDE SEQUENCE [LARGE SCALE GENOMIC DNA]</scope>
    <source>
        <strain evidence="8 9">DSM 26001</strain>
    </source>
</reference>
<gene>
    <name evidence="8" type="ORF">SAMN06295970_11335</name>
</gene>
<feature type="transmembrane region" description="Helical" evidence="6">
    <location>
        <begin position="288"/>
        <end position="310"/>
    </location>
</feature>
<evidence type="ECO:0000256" key="6">
    <source>
        <dbReference type="SAM" id="Phobius"/>
    </source>
</evidence>
<sequence length="317" mass="34734">MSSDNAVPNVLQADHSGLVLVLISMAAGLAFALLAWLLSRALARVPPDDRTYKDPPPLGYRLLWQPINWTAHFIGVRASPRRQAALLVRLGQAGVDFAISPLQFTASRVVGAALVALLCWWMLASFDQPAPGAAGMPASRYLAVLSSGALAGWSYPAIWLRDRIHSRRRELLKTLPFYLDIITLCVEAGLNMQGALTQAVAKGPKGVLRDEFQRLLRDIRAGKSRAASMRSLAARLNESSVTAFTTAVIQAESMGMNLGPILRAQADQRRTERFLRAEKLAMEAPVKLLFPLLAFIFPCTFVVLFFPIAMKFIHSGL</sequence>
<keyword evidence="3 6" id="KW-0812">Transmembrane</keyword>
<organism evidence="8 9">
    <name type="scientific">Noviherbaspirillum suwonense</name>
    <dbReference type="NCBI Taxonomy" id="1224511"/>
    <lineage>
        <taxon>Bacteria</taxon>
        <taxon>Pseudomonadati</taxon>
        <taxon>Pseudomonadota</taxon>
        <taxon>Betaproteobacteria</taxon>
        <taxon>Burkholderiales</taxon>
        <taxon>Oxalobacteraceae</taxon>
        <taxon>Noviherbaspirillum</taxon>
    </lineage>
</organism>
<keyword evidence="5 6" id="KW-0472">Membrane</keyword>
<dbReference type="Proteomes" id="UP001158049">
    <property type="component" value="Unassembled WGS sequence"/>
</dbReference>
<evidence type="ECO:0000313" key="9">
    <source>
        <dbReference type="Proteomes" id="UP001158049"/>
    </source>
</evidence>
<evidence type="ECO:0000256" key="2">
    <source>
        <dbReference type="ARBA" id="ARBA00022475"/>
    </source>
</evidence>
<evidence type="ECO:0000256" key="1">
    <source>
        <dbReference type="ARBA" id="ARBA00004651"/>
    </source>
</evidence>
<feature type="transmembrane region" description="Helical" evidence="6">
    <location>
        <begin position="109"/>
        <end position="126"/>
    </location>
</feature>
<evidence type="ECO:0000256" key="5">
    <source>
        <dbReference type="ARBA" id="ARBA00023136"/>
    </source>
</evidence>
<comment type="subcellular location">
    <subcellularLocation>
        <location evidence="1">Cell membrane</location>
        <topology evidence="1">Multi-pass membrane protein</topology>
    </subcellularLocation>
</comment>
<comment type="caution">
    <text evidence="8">The sequence shown here is derived from an EMBL/GenBank/DDBJ whole genome shotgun (WGS) entry which is preliminary data.</text>
</comment>
<dbReference type="InterPro" id="IPR042094">
    <property type="entry name" value="T2SS_GspF_sf"/>
</dbReference>
<protein>
    <submittedName>
        <fullName evidence="8">Tight adherence protein C</fullName>
    </submittedName>
</protein>
<dbReference type="EMBL" id="FXUL01000013">
    <property type="protein sequence ID" value="SMP67743.1"/>
    <property type="molecule type" value="Genomic_DNA"/>
</dbReference>
<keyword evidence="9" id="KW-1185">Reference proteome</keyword>
<evidence type="ECO:0000313" key="8">
    <source>
        <dbReference type="EMBL" id="SMP67743.1"/>
    </source>
</evidence>
<evidence type="ECO:0000259" key="7">
    <source>
        <dbReference type="Pfam" id="PF00482"/>
    </source>
</evidence>
<evidence type="ECO:0000256" key="4">
    <source>
        <dbReference type="ARBA" id="ARBA00022989"/>
    </source>
</evidence>
<keyword evidence="2" id="KW-1003">Cell membrane</keyword>
<keyword evidence="4 6" id="KW-1133">Transmembrane helix</keyword>
<dbReference type="Gene3D" id="1.20.81.30">
    <property type="entry name" value="Type II secretion system (T2SS), domain F"/>
    <property type="match status" value="1"/>
</dbReference>
<dbReference type="InterPro" id="IPR018076">
    <property type="entry name" value="T2SS_GspF_dom"/>
</dbReference>
<dbReference type="PANTHER" id="PTHR35007">
    <property type="entry name" value="INTEGRAL MEMBRANE PROTEIN-RELATED"/>
    <property type="match status" value="1"/>
</dbReference>
<dbReference type="Pfam" id="PF00482">
    <property type="entry name" value="T2SSF"/>
    <property type="match status" value="1"/>
</dbReference>